<sequence>MAAPSSTLTNTHMEQLGTRGTGQRSFLQQNSIYHIKKTAEGIFATTFGTPDTASHCESLTELFGEVTNNNLHHSAIPAVLIPPFHHFDTLMEPLILFLNDVIQIVSKKSTVQK</sequence>
<dbReference type="AlphaFoldDB" id="A0A4Y2G7S2"/>
<reference evidence="2 3" key="1">
    <citation type="journal article" date="2019" name="Sci. Rep.">
        <title>Orb-weaving spider Araneus ventricosus genome elucidates the spidroin gene catalogue.</title>
        <authorList>
            <person name="Kono N."/>
            <person name="Nakamura H."/>
            <person name="Ohtoshi R."/>
            <person name="Moran D.A.P."/>
            <person name="Shinohara A."/>
            <person name="Yoshida Y."/>
            <person name="Fujiwara M."/>
            <person name="Mori M."/>
            <person name="Tomita M."/>
            <person name="Arakawa K."/>
        </authorList>
    </citation>
    <scope>NUCLEOTIDE SEQUENCE [LARGE SCALE GENOMIC DNA]</scope>
</reference>
<organism evidence="2 3">
    <name type="scientific">Araneus ventricosus</name>
    <name type="common">Orbweaver spider</name>
    <name type="synonym">Epeira ventricosa</name>
    <dbReference type="NCBI Taxonomy" id="182803"/>
    <lineage>
        <taxon>Eukaryota</taxon>
        <taxon>Metazoa</taxon>
        <taxon>Ecdysozoa</taxon>
        <taxon>Arthropoda</taxon>
        <taxon>Chelicerata</taxon>
        <taxon>Arachnida</taxon>
        <taxon>Araneae</taxon>
        <taxon>Araneomorphae</taxon>
        <taxon>Entelegynae</taxon>
        <taxon>Araneoidea</taxon>
        <taxon>Araneidae</taxon>
        <taxon>Araneus</taxon>
    </lineage>
</organism>
<evidence type="ECO:0000313" key="3">
    <source>
        <dbReference type="Proteomes" id="UP000499080"/>
    </source>
</evidence>
<feature type="region of interest" description="Disordered" evidence="1">
    <location>
        <begin position="1"/>
        <end position="22"/>
    </location>
</feature>
<proteinExistence type="predicted"/>
<keyword evidence="3" id="KW-1185">Reference proteome</keyword>
<protein>
    <submittedName>
        <fullName evidence="2">Uncharacterized protein</fullName>
    </submittedName>
</protein>
<evidence type="ECO:0000313" key="2">
    <source>
        <dbReference type="EMBL" id="GBM49297.1"/>
    </source>
</evidence>
<gene>
    <name evidence="2" type="ORF">AVEN_23179_1</name>
</gene>
<accession>A0A4Y2G7S2</accession>
<feature type="compositionally biased region" description="Polar residues" evidence="1">
    <location>
        <begin position="1"/>
        <end position="13"/>
    </location>
</feature>
<name>A0A4Y2G7S2_ARAVE</name>
<dbReference type="EMBL" id="BGPR01001248">
    <property type="protein sequence ID" value="GBM49297.1"/>
    <property type="molecule type" value="Genomic_DNA"/>
</dbReference>
<dbReference type="Proteomes" id="UP000499080">
    <property type="component" value="Unassembled WGS sequence"/>
</dbReference>
<comment type="caution">
    <text evidence="2">The sequence shown here is derived from an EMBL/GenBank/DDBJ whole genome shotgun (WGS) entry which is preliminary data.</text>
</comment>
<evidence type="ECO:0000256" key="1">
    <source>
        <dbReference type="SAM" id="MobiDB-lite"/>
    </source>
</evidence>